<dbReference type="InterPro" id="IPR006016">
    <property type="entry name" value="UspA"/>
</dbReference>
<dbReference type="Pfam" id="PF00582">
    <property type="entry name" value="Usp"/>
    <property type="match status" value="2"/>
</dbReference>
<dbReference type="Proteomes" id="UP001501170">
    <property type="component" value="Unassembled WGS sequence"/>
</dbReference>
<evidence type="ECO:0000256" key="1">
    <source>
        <dbReference type="ARBA" id="ARBA00008791"/>
    </source>
</evidence>
<evidence type="ECO:0000313" key="6">
    <source>
        <dbReference type="Proteomes" id="UP001501170"/>
    </source>
</evidence>
<evidence type="ECO:0000313" key="5">
    <source>
        <dbReference type="EMBL" id="GAA2368531.1"/>
    </source>
</evidence>
<accession>A0ABN3H3L6</accession>
<evidence type="ECO:0000256" key="2">
    <source>
        <dbReference type="ARBA" id="ARBA00022741"/>
    </source>
</evidence>
<feature type="domain" description="UspA" evidence="4">
    <location>
        <begin position="159"/>
        <end position="293"/>
    </location>
</feature>
<reference evidence="5 6" key="1">
    <citation type="journal article" date="2019" name="Int. J. Syst. Evol. Microbiol.">
        <title>The Global Catalogue of Microorganisms (GCM) 10K type strain sequencing project: providing services to taxonomists for standard genome sequencing and annotation.</title>
        <authorList>
            <consortium name="The Broad Institute Genomics Platform"/>
            <consortium name="The Broad Institute Genome Sequencing Center for Infectious Disease"/>
            <person name="Wu L."/>
            <person name="Ma J."/>
        </authorList>
    </citation>
    <scope>NUCLEOTIDE SEQUENCE [LARGE SCALE GENOMIC DNA]</scope>
    <source>
        <strain evidence="5 6">JCM 16227</strain>
    </source>
</reference>
<comment type="similarity">
    <text evidence="1">Belongs to the universal stress protein A family.</text>
</comment>
<keyword evidence="3" id="KW-0067">ATP-binding</keyword>
<dbReference type="Gene3D" id="3.40.50.620">
    <property type="entry name" value="HUPs"/>
    <property type="match status" value="2"/>
</dbReference>
<dbReference type="SUPFAM" id="SSF52402">
    <property type="entry name" value="Adenine nucleotide alpha hydrolases-like"/>
    <property type="match status" value="2"/>
</dbReference>
<dbReference type="PRINTS" id="PR01438">
    <property type="entry name" value="UNVRSLSTRESS"/>
</dbReference>
<comment type="caution">
    <text evidence="5">The sequence shown here is derived from an EMBL/GenBank/DDBJ whole genome shotgun (WGS) entry which is preliminary data.</text>
</comment>
<proteinExistence type="inferred from homology"/>
<keyword evidence="6" id="KW-1185">Reference proteome</keyword>
<name>A0ABN3H3L6_9ACTN</name>
<keyword evidence="2" id="KW-0547">Nucleotide-binding</keyword>
<gene>
    <name evidence="5" type="ORF">GCM10009855_04780</name>
</gene>
<dbReference type="InterPro" id="IPR006015">
    <property type="entry name" value="Universal_stress_UspA"/>
</dbReference>
<protein>
    <submittedName>
        <fullName evidence="5">Universal stress protein</fullName>
    </submittedName>
</protein>
<dbReference type="RefSeq" id="WP_006896908.1">
    <property type="nucleotide sequence ID" value="NZ_BAAARB010000002.1"/>
</dbReference>
<feature type="domain" description="UspA" evidence="4">
    <location>
        <begin position="8"/>
        <end position="145"/>
    </location>
</feature>
<dbReference type="PANTHER" id="PTHR46268">
    <property type="entry name" value="STRESS RESPONSE PROTEIN NHAX"/>
    <property type="match status" value="1"/>
</dbReference>
<evidence type="ECO:0000259" key="4">
    <source>
        <dbReference type="Pfam" id="PF00582"/>
    </source>
</evidence>
<organism evidence="5 6">
    <name type="scientific">Gordonia cholesterolivorans</name>
    <dbReference type="NCBI Taxonomy" id="559625"/>
    <lineage>
        <taxon>Bacteria</taxon>
        <taxon>Bacillati</taxon>
        <taxon>Actinomycetota</taxon>
        <taxon>Actinomycetes</taxon>
        <taxon>Mycobacteriales</taxon>
        <taxon>Gordoniaceae</taxon>
        <taxon>Gordonia</taxon>
    </lineage>
</organism>
<dbReference type="PANTHER" id="PTHR46268:SF27">
    <property type="entry name" value="UNIVERSAL STRESS PROTEIN RV2623"/>
    <property type="match status" value="1"/>
</dbReference>
<dbReference type="InterPro" id="IPR014729">
    <property type="entry name" value="Rossmann-like_a/b/a_fold"/>
</dbReference>
<dbReference type="EMBL" id="BAAARB010000002">
    <property type="protein sequence ID" value="GAA2368531.1"/>
    <property type="molecule type" value="Genomic_DNA"/>
</dbReference>
<evidence type="ECO:0000256" key="3">
    <source>
        <dbReference type="ARBA" id="ARBA00022840"/>
    </source>
</evidence>
<sequence length="296" mass="30412">MSSADAPVVVAVDGSVEALNAARWAALAAARLHRDLHIVSAVHPFSPQFSFAGLSAEDAAIRAARAFAETATQTATDLAAEVAPDVTAHRHIVEGRAALVLRDASTRAHLLVVGRRGLGGVQGLLMGSVSTDITAHANCPVVVVPGRDDAVDDRPGTGPVVVGVDDSPLSEAVIAHGFDQAASLGTSLTAVHAYGGLTGEEFYDDPSVLERARTEADETLAEHLAAYADDFPGVETTTVITAGTPADEINRIAADAQLVVIGSRGHGGFRGLLLGSTSQAVLQVAGCPVMVVHEDR</sequence>